<dbReference type="GO" id="GO:0046872">
    <property type="term" value="F:metal ion binding"/>
    <property type="evidence" value="ECO:0007669"/>
    <property type="project" value="UniProtKB-KW"/>
</dbReference>
<dbReference type="Pfam" id="PF01522">
    <property type="entry name" value="Polysacc_deac_1"/>
    <property type="match status" value="1"/>
</dbReference>
<name>A0A1Y0ISL0_9BACL</name>
<dbReference type="OrthoDB" id="62208at2"/>
<dbReference type="KEGG" id="tum:CBW65_19885"/>
<proteinExistence type="predicted"/>
<dbReference type="CDD" id="cd10917">
    <property type="entry name" value="CE4_NodB_like_6s_7s"/>
    <property type="match status" value="1"/>
</dbReference>
<dbReference type="GO" id="GO:0005975">
    <property type="term" value="P:carbohydrate metabolic process"/>
    <property type="evidence" value="ECO:0007669"/>
    <property type="project" value="InterPro"/>
</dbReference>
<keyword evidence="6" id="KW-1185">Reference proteome</keyword>
<protein>
    <submittedName>
        <fullName evidence="5">Chitooligosaccharide deacetylase</fullName>
    </submittedName>
</protein>
<dbReference type="AlphaFoldDB" id="A0A1Y0ISL0"/>
<dbReference type="InterPro" id="IPR002509">
    <property type="entry name" value="NODB_dom"/>
</dbReference>
<evidence type="ECO:0000313" key="5">
    <source>
        <dbReference type="EMBL" id="ARU62989.1"/>
    </source>
</evidence>
<dbReference type="RefSeq" id="WP_087458339.1">
    <property type="nucleotide sequence ID" value="NZ_CP021434.1"/>
</dbReference>
<reference evidence="6" key="1">
    <citation type="submission" date="2017-05" db="EMBL/GenBank/DDBJ databases">
        <authorList>
            <person name="Sung H."/>
        </authorList>
    </citation>
    <scope>NUCLEOTIDE SEQUENCE [LARGE SCALE GENOMIC DNA]</scope>
    <source>
        <strain evidence="6">AR23208</strain>
    </source>
</reference>
<keyword evidence="2" id="KW-0378">Hydrolase</keyword>
<feature type="signal peptide" evidence="3">
    <location>
        <begin position="1"/>
        <end position="29"/>
    </location>
</feature>
<feature type="domain" description="NodB homology" evidence="4">
    <location>
        <begin position="52"/>
        <end position="234"/>
    </location>
</feature>
<dbReference type="PANTHER" id="PTHR10587:SF133">
    <property type="entry name" value="CHITIN DEACETYLASE 1-RELATED"/>
    <property type="match status" value="1"/>
</dbReference>
<sequence>MFRRSAGVVLLLSCCVLALFLTDPNQAHAKKKGRFYYEKRGDVVWEVPTEQKVVALTFDDGPHPKYTPQVLDILKRYHAKATFYVVGSRVERAPEVAKRAIKEGHELANHTYGHPYMTRISAQELREEIDKADEVVTTITGHHLSTFRPPGGVYNDLVVNTAKTAGYLVVMWSWNQDTKDWSDPGVYKIVDRVLKNAHNGGIVLFHDFGGDRMQTIRALEQILPELEKRGYRFLTVSELLQVRYGVINVP</sequence>
<keyword evidence="3" id="KW-0732">Signal</keyword>
<dbReference type="InterPro" id="IPR011330">
    <property type="entry name" value="Glyco_hydro/deAcase_b/a-brl"/>
</dbReference>
<dbReference type="PANTHER" id="PTHR10587">
    <property type="entry name" value="GLYCOSYL TRANSFERASE-RELATED"/>
    <property type="match status" value="1"/>
</dbReference>
<gene>
    <name evidence="5" type="ORF">CBW65_19885</name>
</gene>
<evidence type="ECO:0000256" key="2">
    <source>
        <dbReference type="ARBA" id="ARBA00022801"/>
    </source>
</evidence>
<evidence type="ECO:0000256" key="3">
    <source>
        <dbReference type="SAM" id="SignalP"/>
    </source>
</evidence>
<organism evidence="5 6">
    <name type="scientific">Tumebacillus avium</name>
    <dbReference type="NCBI Taxonomy" id="1903704"/>
    <lineage>
        <taxon>Bacteria</taxon>
        <taxon>Bacillati</taxon>
        <taxon>Bacillota</taxon>
        <taxon>Bacilli</taxon>
        <taxon>Bacillales</taxon>
        <taxon>Alicyclobacillaceae</taxon>
        <taxon>Tumebacillus</taxon>
    </lineage>
</organism>
<dbReference type="GO" id="GO:0016020">
    <property type="term" value="C:membrane"/>
    <property type="evidence" value="ECO:0007669"/>
    <property type="project" value="TreeGrafter"/>
</dbReference>
<dbReference type="Proteomes" id="UP000195437">
    <property type="component" value="Chromosome"/>
</dbReference>
<dbReference type="PROSITE" id="PS51677">
    <property type="entry name" value="NODB"/>
    <property type="match status" value="1"/>
</dbReference>
<dbReference type="SUPFAM" id="SSF88713">
    <property type="entry name" value="Glycoside hydrolase/deacetylase"/>
    <property type="match status" value="1"/>
</dbReference>
<keyword evidence="1" id="KW-0479">Metal-binding</keyword>
<evidence type="ECO:0000256" key="1">
    <source>
        <dbReference type="ARBA" id="ARBA00022723"/>
    </source>
</evidence>
<dbReference type="GO" id="GO:0016810">
    <property type="term" value="F:hydrolase activity, acting on carbon-nitrogen (but not peptide) bonds"/>
    <property type="evidence" value="ECO:0007669"/>
    <property type="project" value="InterPro"/>
</dbReference>
<dbReference type="Gene3D" id="3.20.20.370">
    <property type="entry name" value="Glycoside hydrolase/deacetylase"/>
    <property type="match status" value="1"/>
</dbReference>
<accession>A0A1Y0ISL0</accession>
<dbReference type="InterPro" id="IPR050248">
    <property type="entry name" value="Polysacc_deacetylase_ArnD"/>
</dbReference>
<evidence type="ECO:0000313" key="6">
    <source>
        <dbReference type="Proteomes" id="UP000195437"/>
    </source>
</evidence>
<feature type="chain" id="PRO_5012101195" evidence="3">
    <location>
        <begin position="30"/>
        <end position="250"/>
    </location>
</feature>
<dbReference type="EMBL" id="CP021434">
    <property type="protein sequence ID" value="ARU62989.1"/>
    <property type="molecule type" value="Genomic_DNA"/>
</dbReference>
<evidence type="ECO:0000259" key="4">
    <source>
        <dbReference type="PROSITE" id="PS51677"/>
    </source>
</evidence>